<organism evidence="2">
    <name type="scientific">Cacopsylla melanoneura</name>
    <dbReference type="NCBI Taxonomy" id="428564"/>
    <lineage>
        <taxon>Eukaryota</taxon>
        <taxon>Metazoa</taxon>
        <taxon>Ecdysozoa</taxon>
        <taxon>Arthropoda</taxon>
        <taxon>Hexapoda</taxon>
        <taxon>Insecta</taxon>
        <taxon>Pterygota</taxon>
        <taxon>Neoptera</taxon>
        <taxon>Paraneoptera</taxon>
        <taxon>Hemiptera</taxon>
        <taxon>Sternorrhyncha</taxon>
        <taxon>Psylloidea</taxon>
        <taxon>Psyllidae</taxon>
        <taxon>Psyllinae</taxon>
        <taxon>Cacopsylla</taxon>
    </lineage>
</organism>
<protein>
    <submittedName>
        <fullName evidence="2">Uncharacterized protein</fullName>
    </submittedName>
</protein>
<evidence type="ECO:0000256" key="1">
    <source>
        <dbReference type="SAM" id="Phobius"/>
    </source>
</evidence>
<evidence type="ECO:0000313" key="2">
    <source>
        <dbReference type="EMBL" id="CAG6761964.1"/>
    </source>
</evidence>
<dbReference type="AlphaFoldDB" id="A0A8D9AAS4"/>
<sequence>MWTCWKLLPNISYISMHPALHSTIVKYSILSFILFFIKVPILFYYKVKYLSHTFYFNFQFITTLGPILFYSKCKYLSRTFYFQFSVHEHTWSHSVLFSS</sequence>
<feature type="transmembrane region" description="Helical" evidence="1">
    <location>
        <begin position="49"/>
        <end position="70"/>
    </location>
</feature>
<proteinExistence type="predicted"/>
<keyword evidence="1" id="KW-0472">Membrane</keyword>
<dbReference type="EMBL" id="HBUF01560197">
    <property type="protein sequence ID" value="CAG6761964.1"/>
    <property type="molecule type" value="Transcribed_RNA"/>
</dbReference>
<feature type="transmembrane region" description="Helical" evidence="1">
    <location>
        <begin position="24"/>
        <end position="43"/>
    </location>
</feature>
<keyword evidence="1" id="KW-0812">Transmembrane</keyword>
<name>A0A8D9AAS4_9HEMI</name>
<accession>A0A8D9AAS4</accession>
<keyword evidence="1" id="KW-1133">Transmembrane helix</keyword>
<reference evidence="2" key="1">
    <citation type="submission" date="2021-05" db="EMBL/GenBank/DDBJ databases">
        <authorList>
            <person name="Alioto T."/>
            <person name="Alioto T."/>
            <person name="Gomez Garrido J."/>
        </authorList>
    </citation>
    <scope>NUCLEOTIDE SEQUENCE</scope>
</reference>